<name>A0A1F7XU97_9BACT</name>
<dbReference type="PANTHER" id="PTHR47505:SF1">
    <property type="entry name" value="DNA UTILIZATION PROTEIN YHGH"/>
    <property type="match status" value="1"/>
</dbReference>
<dbReference type="AlphaFoldDB" id="A0A1F7XU97"/>
<dbReference type="Proteomes" id="UP000178446">
    <property type="component" value="Unassembled WGS sequence"/>
</dbReference>
<evidence type="ECO:0000313" key="2">
    <source>
        <dbReference type="EMBL" id="OGM18617.1"/>
    </source>
</evidence>
<comment type="caution">
    <text evidence="2">The sequence shown here is derived from an EMBL/GenBank/DDBJ whole genome shotgun (WGS) entry which is preliminary data.</text>
</comment>
<dbReference type="InterPro" id="IPR029057">
    <property type="entry name" value="PRTase-like"/>
</dbReference>
<evidence type="ECO:0000313" key="3">
    <source>
        <dbReference type="Proteomes" id="UP000178446"/>
    </source>
</evidence>
<dbReference type="PANTHER" id="PTHR47505">
    <property type="entry name" value="DNA UTILIZATION PROTEIN YHGH"/>
    <property type="match status" value="1"/>
</dbReference>
<dbReference type="InterPro" id="IPR000836">
    <property type="entry name" value="PRTase_dom"/>
</dbReference>
<dbReference type="CDD" id="cd06223">
    <property type="entry name" value="PRTases_typeI"/>
    <property type="match status" value="1"/>
</dbReference>
<organism evidence="2 3">
    <name type="scientific">Candidatus Woesebacteria bacterium RIFCSPHIGHO2_01_FULL_37_10</name>
    <dbReference type="NCBI Taxonomy" id="1802489"/>
    <lineage>
        <taxon>Bacteria</taxon>
        <taxon>Candidatus Woeseibacteriota</taxon>
    </lineage>
</organism>
<dbReference type="SUPFAM" id="SSF53271">
    <property type="entry name" value="PRTase-like"/>
    <property type="match status" value="1"/>
</dbReference>
<evidence type="ECO:0000256" key="1">
    <source>
        <dbReference type="ARBA" id="ARBA00008007"/>
    </source>
</evidence>
<dbReference type="InterPro" id="IPR051910">
    <property type="entry name" value="ComF/GntX_DNA_util-trans"/>
</dbReference>
<gene>
    <name evidence="2" type="ORF">A2685_00220</name>
</gene>
<sequence>MNLIDFIFPKTCLGCGKDGQYLCLSCVSKSNLVRQICIECEKSSIDGLTHTKCTRSWGLDGAVSIWVYEGIIRKALIKLKYKFAYELANELSRYASDFMKKNINALPKNAILTSVPLHARRQKWRGFNQSEEIGKLIAQNLGWEFRKGIVIRKIPTKPQTELKRSQRKKNILGAFSLKPNHQLLSTNYIIFDDVATTGSTLREVTKVLKRSGAKSVWGLTIAR</sequence>
<dbReference type="Gene3D" id="3.40.50.2020">
    <property type="match status" value="1"/>
</dbReference>
<proteinExistence type="inferred from homology"/>
<comment type="similarity">
    <text evidence="1">Belongs to the ComF/GntX family.</text>
</comment>
<accession>A0A1F7XU97</accession>
<dbReference type="EMBL" id="MGGB01000044">
    <property type="protein sequence ID" value="OGM18617.1"/>
    <property type="molecule type" value="Genomic_DNA"/>
</dbReference>
<protein>
    <recommendedName>
        <fullName evidence="4">Phosphoribosyltransferase domain-containing protein</fullName>
    </recommendedName>
</protein>
<reference evidence="2 3" key="1">
    <citation type="journal article" date="2016" name="Nat. Commun.">
        <title>Thousands of microbial genomes shed light on interconnected biogeochemical processes in an aquifer system.</title>
        <authorList>
            <person name="Anantharaman K."/>
            <person name="Brown C.T."/>
            <person name="Hug L.A."/>
            <person name="Sharon I."/>
            <person name="Castelle C.J."/>
            <person name="Probst A.J."/>
            <person name="Thomas B.C."/>
            <person name="Singh A."/>
            <person name="Wilkins M.J."/>
            <person name="Karaoz U."/>
            <person name="Brodie E.L."/>
            <person name="Williams K.H."/>
            <person name="Hubbard S.S."/>
            <person name="Banfield J.F."/>
        </authorList>
    </citation>
    <scope>NUCLEOTIDE SEQUENCE [LARGE SCALE GENOMIC DNA]</scope>
</reference>
<evidence type="ECO:0008006" key="4">
    <source>
        <dbReference type="Google" id="ProtNLM"/>
    </source>
</evidence>